<keyword evidence="1" id="KW-0812">Transmembrane</keyword>
<dbReference type="AlphaFoldDB" id="A0A0B0IFT9"/>
<proteinExistence type="predicted"/>
<organism evidence="2 3">
    <name type="scientific">Halalkalibacter okhensis</name>
    <dbReference type="NCBI Taxonomy" id="333138"/>
    <lineage>
        <taxon>Bacteria</taxon>
        <taxon>Bacillati</taxon>
        <taxon>Bacillota</taxon>
        <taxon>Bacilli</taxon>
        <taxon>Bacillales</taxon>
        <taxon>Bacillaceae</taxon>
        <taxon>Halalkalibacter</taxon>
    </lineage>
</organism>
<feature type="transmembrane region" description="Helical" evidence="1">
    <location>
        <begin position="6"/>
        <end position="26"/>
    </location>
</feature>
<accession>A0A0B0IFT9</accession>
<protein>
    <submittedName>
        <fullName evidence="2">Uncharacterized protein</fullName>
    </submittedName>
</protein>
<sequence>MAFLPYRMWFIVITVIMLFIAHFLVWKQKKKSKKTEKLLWISTVVSGAMILYTLIGQGL</sequence>
<name>A0A0B0IFT9_9BACI</name>
<reference evidence="2 3" key="1">
    <citation type="submission" date="2014-09" db="EMBL/GenBank/DDBJ databases">
        <title>Genome sequencing and annotation of Bacillus Okhensis strain Kh10-101T.</title>
        <authorList>
            <person name="Prakash J.S."/>
        </authorList>
    </citation>
    <scope>NUCLEOTIDE SEQUENCE [LARGE SCALE GENOMIC DNA]</scope>
    <source>
        <strain evidence="3">Kh10-101T</strain>
    </source>
</reference>
<dbReference type="Proteomes" id="UP000030832">
    <property type="component" value="Unassembled WGS sequence"/>
</dbReference>
<evidence type="ECO:0000313" key="2">
    <source>
        <dbReference type="EMBL" id="KHF41438.1"/>
    </source>
</evidence>
<evidence type="ECO:0000313" key="3">
    <source>
        <dbReference type="Proteomes" id="UP000030832"/>
    </source>
</evidence>
<dbReference type="eggNOG" id="ENOG5030ED1">
    <property type="taxonomic scope" value="Bacteria"/>
</dbReference>
<gene>
    <name evidence="2" type="ORF">LQ50_04220</name>
</gene>
<evidence type="ECO:0000256" key="1">
    <source>
        <dbReference type="SAM" id="Phobius"/>
    </source>
</evidence>
<dbReference type="EMBL" id="JRJU01000003">
    <property type="protein sequence ID" value="KHF41438.1"/>
    <property type="molecule type" value="Genomic_DNA"/>
</dbReference>
<feature type="transmembrane region" description="Helical" evidence="1">
    <location>
        <begin position="38"/>
        <end position="55"/>
    </location>
</feature>
<keyword evidence="1" id="KW-0472">Membrane</keyword>
<keyword evidence="1" id="KW-1133">Transmembrane helix</keyword>
<comment type="caution">
    <text evidence="2">The sequence shown here is derived from an EMBL/GenBank/DDBJ whole genome shotgun (WGS) entry which is preliminary data.</text>
</comment>
<keyword evidence="3" id="KW-1185">Reference proteome</keyword>